<dbReference type="PRINTS" id="PR00781">
    <property type="entry name" value="LIPOSIGPTASE"/>
</dbReference>
<reference evidence="11 12" key="1">
    <citation type="journal article" date="2009" name="Stand. Genomic Sci.">
        <title>Complete genome sequence of Acidimicrobium ferrooxidans type strain (ICP).</title>
        <authorList>
            <person name="Clum A."/>
            <person name="Nolan M."/>
            <person name="Lang E."/>
            <person name="Glavina Del Rio T."/>
            <person name="Tice H."/>
            <person name="Copeland A."/>
            <person name="Cheng J.F."/>
            <person name="Lucas S."/>
            <person name="Chen F."/>
            <person name="Bruce D."/>
            <person name="Goodwin L."/>
            <person name="Pitluck S."/>
            <person name="Ivanova N."/>
            <person name="Mavrommatis K."/>
            <person name="Mikhailova N."/>
            <person name="Pati A."/>
            <person name="Chen A."/>
            <person name="Palaniappan K."/>
            <person name="Goker M."/>
            <person name="Spring S."/>
            <person name="Land M."/>
            <person name="Hauser L."/>
            <person name="Chang Y.J."/>
            <person name="Jeffries C.C."/>
            <person name="Chain P."/>
            <person name="Bristow J."/>
            <person name="Eisen J.A."/>
            <person name="Markowitz V."/>
            <person name="Hugenholtz P."/>
            <person name="Kyrpides N.C."/>
            <person name="Klenk H.P."/>
            <person name="Lapidus A."/>
        </authorList>
    </citation>
    <scope>NUCLEOTIDE SEQUENCE [LARGE SCALE GENOMIC DNA]</scope>
    <source>
        <strain evidence="12">DSM 10331 / JCM 15462 / NBRC 103882 / ICP</strain>
    </source>
</reference>
<evidence type="ECO:0000256" key="9">
    <source>
        <dbReference type="HAMAP-Rule" id="MF_00161"/>
    </source>
</evidence>
<evidence type="ECO:0000256" key="5">
    <source>
        <dbReference type="ARBA" id="ARBA00022750"/>
    </source>
</evidence>
<keyword evidence="2 9" id="KW-1003">Cell membrane</keyword>
<dbReference type="Proteomes" id="UP000000771">
    <property type="component" value="Chromosome"/>
</dbReference>
<protein>
    <recommendedName>
        <fullName evidence="9">Lipoprotein signal peptidase</fullName>
        <ecNumber evidence="9">3.4.23.36</ecNumber>
    </recommendedName>
    <alternativeName>
        <fullName evidence="9">Prolipoprotein signal peptidase</fullName>
    </alternativeName>
    <alternativeName>
        <fullName evidence="9">Signal peptidase II</fullName>
        <shortName evidence="9">SPase II</shortName>
    </alternativeName>
</protein>
<accession>C7LZI4</accession>
<evidence type="ECO:0000256" key="6">
    <source>
        <dbReference type="ARBA" id="ARBA00022801"/>
    </source>
</evidence>
<keyword evidence="3 9" id="KW-0645">Protease</keyword>
<dbReference type="Pfam" id="PF01252">
    <property type="entry name" value="Peptidase_A8"/>
    <property type="match status" value="1"/>
</dbReference>
<evidence type="ECO:0000256" key="2">
    <source>
        <dbReference type="ARBA" id="ARBA00022475"/>
    </source>
</evidence>
<evidence type="ECO:0000256" key="7">
    <source>
        <dbReference type="ARBA" id="ARBA00022989"/>
    </source>
</evidence>
<feature type="transmembrane region" description="Helical" evidence="9">
    <location>
        <begin position="134"/>
        <end position="153"/>
    </location>
</feature>
<evidence type="ECO:0000313" key="11">
    <source>
        <dbReference type="EMBL" id="ACU54142.1"/>
    </source>
</evidence>
<keyword evidence="7 9" id="KW-1133">Transmembrane helix</keyword>
<dbReference type="AlphaFoldDB" id="C7LZI4"/>
<name>C7LZI4_ACIFD</name>
<comment type="pathway">
    <text evidence="9">Protein modification; lipoprotein biosynthesis (signal peptide cleavage).</text>
</comment>
<evidence type="ECO:0000313" key="12">
    <source>
        <dbReference type="Proteomes" id="UP000000771"/>
    </source>
</evidence>
<dbReference type="EC" id="3.4.23.36" evidence="9"/>
<sequence length="161" mass="16502">MRAVQGGGADAPSLRGRILLTTCVAGAVVIADQVTKTIAEDHFATHPVSIGPIHLVEVLNTGVAFSLGVGHPVVAGVVATVVAVAIGAWGLTRRFVASQIAASLVVGGAISNLADRVVRHHHGAVIDWIQLPLWPVFNLADAAITVGVVVLALSEVRGHRG</sequence>
<evidence type="ECO:0000256" key="1">
    <source>
        <dbReference type="ARBA" id="ARBA00006139"/>
    </source>
</evidence>
<gene>
    <name evidence="9" type="primary">lspA</name>
    <name evidence="11" type="ordered locus">Afer_1210</name>
</gene>
<dbReference type="GO" id="GO:0006508">
    <property type="term" value="P:proteolysis"/>
    <property type="evidence" value="ECO:0007669"/>
    <property type="project" value="UniProtKB-KW"/>
</dbReference>
<proteinExistence type="inferred from homology"/>
<comment type="similarity">
    <text evidence="1 9 10">Belongs to the peptidase A8 family.</text>
</comment>
<evidence type="ECO:0000256" key="3">
    <source>
        <dbReference type="ARBA" id="ARBA00022670"/>
    </source>
</evidence>
<dbReference type="eggNOG" id="COG0597">
    <property type="taxonomic scope" value="Bacteria"/>
</dbReference>
<evidence type="ECO:0000256" key="4">
    <source>
        <dbReference type="ARBA" id="ARBA00022692"/>
    </source>
</evidence>
<feature type="transmembrane region" description="Helical" evidence="9">
    <location>
        <begin position="96"/>
        <end position="114"/>
    </location>
</feature>
<dbReference type="KEGG" id="afo:Afer_1210"/>
<organism evidence="11 12">
    <name type="scientific">Acidimicrobium ferrooxidans (strain DSM 10331 / JCM 15462 / NBRC 103882 / ICP)</name>
    <dbReference type="NCBI Taxonomy" id="525909"/>
    <lineage>
        <taxon>Bacteria</taxon>
        <taxon>Bacillati</taxon>
        <taxon>Actinomycetota</taxon>
        <taxon>Acidimicrobiia</taxon>
        <taxon>Acidimicrobiales</taxon>
        <taxon>Acidimicrobiaceae</taxon>
        <taxon>Acidimicrobium</taxon>
    </lineage>
</organism>
<keyword evidence="12" id="KW-1185">Reference proteome</keyword>
<dbReference type="GO" id="GO:0005886">
    <property type="term" value="C:plasma membrane"/>
    <property type="evidence" value="ECO:0007669"/>
    <property type="project" value="UniProtKB-SubCell"/>
</dbReference>
<keyword evidence="5 9" id="KW-0064">Aspartyl protease</keyword>
<dbReference type="UniPathway" id="UPA00665"/>
<feature type="transmembrane region" description="Helical" evidence="9">
    <location>
        <begin position="69"/>
        <end position="89"/>
    </location>
</feature>
<feature type="active site" evidence="9">
    <location>
        <position position="141"/>
    </location>
</feature>
<keyword evidence="4 9" id="KW-0812">Transmembrane</keyword>
<feature type="active site" evidence="9">
    <location>
        <position position="127"/>
    </location>
</feature>
<dbReference type="HOGENOM" id="CLU_083252_2_2_11"/>
<comment type="function">
    <text evidence="9">This protein specifically catalyzes the removal of signal peptides from prolipoproteins.</text>
</comment>
<comment type="catalytic activity">
    <reaction evidence="9">
        <text>Release of signal peptides from bacterial membrane prolipoproteins. Hydrolyzes -Xaa-Yaa-Zaa-|-(S,diacylglyceryl)Cys-, in which Xaa is hydrophobic (preferably Leu), and Yaa (Ala or Ser) and Zaa (Gly or Ala) have small, neutral side chains.</text>
        <dbReference type="EC" id="3.4.23.36"/>
    </reaction>
</comment>
<dbReference type="PANTHER" id="PTHR33695">
    <property type="entry name" value="LIPOPROTEIN SIGNAL PEPTIDASE"/>
    <property type="match status" value="1"/>
</dbReference>
<dbReference type="STRING" id="525909.Afer_1210"/>
<keyword evidence="8 9" id="KW-0472">Membrane</keyword>
<evidence type="ECO:0000256" key="10">
    <source>
        <dbReference type="RuleBase" id="RU004181"/>
    </source>
</evidence>
<dbReference type="GO" id="GO:0004190">
    <property type="term" value="F:aspartic-type endopeptidase activity"/>
    <property type="evidence" value="ECO:0007669"/>
    <property type="project" value="UniProtKB-UniRule"/>
</dbReference>
<dbReference type="HAMAP" id="MF_00161">
    <property type="entry name" value="LspA"/>
    <property type="match status" value="1"/>
</dbReference>
<keyword evidence="6 9" id="KW-0378">Hydrolase</keyword>
<evidence type="ECO:0000256" key="8">
    <source>
        <dbReference type="ARBA" id="ARBA00023136"/>
    </source>
</evidence>
<dbReference type="InterPro" id="IPR001872">
    <property type="entry name" value="Peptidase_A8"/>
</dbReference>
<dbReference type="EMBL" id="CP001631">
    <property type="protein sequence ID" value="ACU54142.1"/>
    <property type="molecule type" value="Genomic_DNA"/>
</dbReference>
<dbReference type="PANTHER" id="PTHR33695:SF1">
    <property type="entry name" value="LIPOPROTEIN SIGNAL PEPTIDASE"/>
    <property type="match status" value="1"/>
</dbReference>
<comment type="subcellular location">
    <subcellularLocation>
        <location evidence="9">Cell membrane</location>
        <topology evidence="9">Multi-pass membrane protein</topology>
    </subcellularLocation>
</comment>
<comment type="caution">
    <text evidence="9">Lacks conserved residue(s) required for the propagation of feature annotation.</text>
</comment>